<dbReference type="NCBIfam" id="TIGR01300">
    <property type="entry name" value="CPA3_mnhG_phaG"/>
    <property type="match status" value="1"/>
</dbReference>
<dbReference type="PANTHER" id="PTHR34703:SF1">
    <property type="entry name" value="ANTIPORTER SUBUNIT MNHG2-RELATED"/>
    <property type="match status" value="1"/>
</dbReference>
<organism evidence="2 3">
    <name type="scientific">Haliea salexigens</name>
    <dbReference type="NCBI Taxonomy" id="287487"/>
    <lineage>
        <taxon>Bacteria</taxon>
        <taxon>Pseudomonadati</taxon>
        <taxon>Pseudomonadota</taxon>
        <taxon>Gammaproteobacteria</taxon>
        <taxon>Cellvibrionales</taxon>
        <taxon>Halieaceae</taxon>
        <taxon>Haliea</taxon>
    </lineage>
</organism>
<reference evidence="2 3" key="1">
    <citation type="journal article" date="2018" name="Nat. Biotechnol.">
        <title>A standardized bacterial taxonomy based on genome phylogeny substantially revises the tree of life.</title>
        <authorList>
            <person name="Parks D.H."/>
            <person name="Chuvochina M."/>
            <person name="Waite D.W."/>
            <person name="Rinke C."/>
            <person name="Skarshewski A."/>
            <person name="Chaumeil P.A."/>
            <person name="Hugenholtz P."/>
        </authorList>
    </citation>
    <scope>NUCLEOTIDE SEQUENCE [LARGE SCALE GENOMIC DNA]</scope>
    <source>
        <strain evidence="2">UBA9158</strain>
    </source>
</reference>
<keyword evidence="1" id="KW-0812">Transmembrane</keyword>
<dbReference type="PANTHER" id="PTHR34703">
    <property type="entry name" value="ANTIPORTER SUBUNIT MNHG2-RELATED"/>
    <property type="match status" value="1"/>
</dbReference>
<evidence type="ECO:0000256" key="1">
    <source>
        <dbReference type="SAM" id="Phobius"/>
    </source>
</evidence>
<dbReference type="GO" id="GO:0015385">
    <property type="term" value="F:sodium:proton antiporter activity"/>
    <property type="evidence" value="ECO:0007669"/>
    <property type="project" value="TreeGrafter"/>
</dbReference>
<dbReference type="Pfam" id="PF03334">
    <property type="entry name" value="PhaG_MnhG_YufB"/>
    <property type="match status" value="1"/>
</dbReference>
<name>A0A3C1KSY8_9GAMM</name>
<evidence type="ECO:0000313" key="3">
    <source>
        <dbReference type="Proteomes" id="UP000259273"/>
    </source>
</evidence>
<protein>
    <submittedName>
        <fullName evidence="2">Sodium:proton antiporter</fullName>
    </submittedName>
</protein>
<dbReference type="AlphaFoldDB" id="A0A3C1KSY8"/>
<feature type="transmembrane region" description="Helical" evidence="1">
    <location>
        <begin position="7"/>
        <end position="29"/>
    </location>
</feature>
<sequence length="111" mass="11325">MNEILDLIAGLLVVAGSVFVLAGGIGALRMPDFYTRIHGASLTDSLGPVLVLGGLMIYAGLSLIAVKLAAVMLFLLVTSPTATYALANAALLSGLRPEGVENTSTDPETPA</sequence>
<dbReference type="STRING" id="1121937.GCA_000423125_01167"/>
<dbReference type="InterPro" id="IPR005133">
    <property type="entry name" value="PhaG_MnhG_YufB"/>
</dbReference>
<dbReference type="EMBL" id="DMND01000260">
    <property type="protein sequence ID" value="HAN29822.1"/>
    <property type="molecule type" value="Genomic_DNA"/>
</dbReference>
<gene>
    <name evidence="2" type="ORF">DCP75_19300</name>
</gene>
<feature type="transmembrane region" description="Helical" evidence="1">
    <location>
        <begin position="49"/>
        <end position="77"/>
    </location>
</feature>
<comment type="caution">
    <text evidence="2">The sequence shown here is derived from an EMBL/GenBank/DDBJ whole genome shotgun (WGS) entry which is preliminary data.</text>
</comment>
<keyword evidence="1" id="KW-0472">Membrane</keyword>
<proteinExistence type="predicted"/>
<dbReference type="Proteomes" id="UP000259273">
    <property type="component" value="Unassembled WGS sequence"/>
</dbReference>
<accession>A0A3C1KSY8</accession>
<evidence type="ECO:0000313" key="2">
    <source>
        <dbReference type="EMBL" id="HAN29822.1"/>
    </source>
</evidence>
<keyword evidence="1" id="KW-1133">Transmembrane helix</keyword>